<comment type="similarity">
    <text evidence="2">Belongs to the major facilitator superfamily. Organophosphate:Pi antiporter (OPA) (TC 2.A.1.4) family.</text>
</comment>
<dbReference type="PIRSF" id="PIRSF002808">
    <property type="entry name" value="Hexose_phosphate_transp"/>
    <property type="match status" value="1"/>
</dbReference>
<reference evidence="9" key="1">
    <citation type="submission" date="2013-08" db="EMBL/GenBank/DDBJ databases">
        <authorList>
            <person name="Durkin A.S."/>
            <person name="Haft D.R."/>
            <person name="McCorrison J."/>
            <person name="Torralba M."/>
            <person name="Gillis M."/>
            <person name="Haft D.H."/>
            <person name="Methe B."/>
            <person name="Sutton G."/>
            <person name="Nelson K.E."/>
        </authorList>
    </citation>
    <scope>NUCLEOTIDE SEQUENCE [LARGE SCALE GENOMIC DNA]</scope>
    <source>
        <strain evidence="9">F0233</strain>
    </source>
</reference>
<name>U2R1U3_9ACTN</name>
<dbReference type="Proteomes" id="UP000017052">
    <property type="component" value="Unassembled WGS sequence"/>
</dbReference>
<dbReference type="PROSITE" id="PS00942">
    <property type="entry name" value="GLPT"/>
    <property type="match status" value="1"/>
</dbReference>
<feature type="transmembrane region" description="Helical" evidence="7">
    <location>
        <begin position="268"/>
        <end position="286"/>
    </location>
</feature>
<comment type="subcellular location">
    <subcellularLocation>
        <location evidence="1">Cell membrane</location>
        <topology evidence="1">Multi-pass membrane protein</topology>
    </subcellularLocation>
</comment>
<feature type="transmembrane region" description="Helical" evidence="7">
    <location>
        <begin position="199"/>
        <end position="221"/>
    </location>
</feature>
<dbReference type="EMBL" id="ACVN02000029">
    <property type="protein sequence ID" value="ERK62449.1"/>
    <property type="molecule type" value="Genomic_DNA"/>
</dbReference>
<evidence type="ECO:0000256" key="1">
    <source>
        <dbReference type="ARBA" id="ARBA00004651"/>
    </source>
</evidence>
<dbReference type="GeneID" id="95359877"/>
<dbReference type="SUPFAM" id="SSF103473">
    <property type="entry name" value="MFS general substrate transporter"/>
    <property type="match status" value="1"/>
</dbReference>
<evidence type="ECO:0000256" key="6">
    <source>
        <dbReference type="SAM" id="MobiDB-lite"/>
    </source>
</evidence>
<dbReference type="InterPro" id="IPR000849">
    <property type="entry name" value="Sugar_P_transporter"/>
</dbReference>
<evidence type="ECO:0000256" key="5">
    <source>
        <dbReference type="ARBA" id="ARBA00023136"/>
    </source>
</evidence>
<dbReference type="PANTHER" id="PTHR43826">
    <property type="entry name" value="GLUCOSE-6-PHOSPHATE EXCHANGER SLC37A4"/>
    <property type="match status" value="1"/>
</dbReference>
<feature type="transmembrane region" description="Helical" evidence="7">
    <location>
        <begin position="106"/>
        <end position="125"/>
    </location>
</feature>
<dbReference type="GO" id="GO:0061513">
    <property type="term" value="F:glucose 6-phosphate:phosphate antiporter activity"/>
    <property type="evidence" value="ECO:0007669"/>
    <property type="project" value="TreeGrafter"/>
</dbReference>
<evidence type="ECO:0000256" key="3">
    <source>
        <dbReference type="ARBA" id="ARBA00022692"/>
    </source>
</evidence>
<feature type="transmembrane region" description="Helical" evidence="7">
    <location>
        <begin position="171"/>
        <end position="193"/>
    </location>
</feature>
<keyword evidence="5 7" id="KW-0472">Membrane</keyword>
<organism evidence="9 10">
    <name type="scientific">Propionibacterium acidifaciens F0233</name>
    <dbReference type="NCBI Taxonomy" id="553198"/>
    <lineage>
        <taxon>Bacteria</taxon>
        <taxon>Bacillati</taxon>
        <taxon>Actinomycetota</taxon>
        <taxon>Actinomycetes</taxon>
        <taxon>Propionibacteriales</taxon>
        <taxon>Propionibacteriaceae</taxon>
        <taxon>Propionibacterium</taxon>
    </lineage>
</organism>
<dbReference type="InterPro" id="IPR011701">
    <property type="entry name" value="MFS"/>
</dbReference>
<feature type="transmembrane region" description="Helical" evidence="7">
    <location>
        <begin position="400"/>
        <end position="423"/>
    </location>
</feature>
<feature type="transmembrane region" description="Helical" evidence="7">
    <location>
        <begin position="37"/>
        <end position="55"/>
    </location>
</feature>
<feature type="transmembrane region" description="Helical" evidence="7">
    <location>
        <begin position="131"/>
        <end position="150"/>
    </location>
</feature>
<sequence length="467" mass="50849">MSTTSMTRPGGERSWLAAPPPAPRLPDDEARRRYPRLRFQVFMGIFIGYAGFYLIRNNISLVSKILLDGGRINKTGIGLIANAVLIAYGFSKFFMAMISDRSNARYFMPLGLVLSAVANLVVAFVPAVSGSLAVFAIVMFINGWFQGMGWPPAGRVLVHWFSTNERGWKTSIWNCAHNVGGMGVGAAAAWGLALTGDDWHAAFWLPALIAIVVAAVAFALIRDTPASVGLPPIEEYRDDPAKVASDTSELERLSYWRIVIEHVFKNRAMLLLAFANVFVYALRYGVLSWAPTYLSQVHRVSVAKGIAGFSLFELAGLVGTLACGWASDRIFRGNRTRTGVTFLIGAGVFLVLYWLAPVGTPYWLLMVHLFFIGAFIYGPVMLIGLQAIDMSAAHVAGTSAGFTGLFGYVLGATMASTGVGYVAEHFGWYVTYGMLVAFVVVAVILLALIGPEERRLIEAHRVRSGKQ</sequence>
<dbReference type="InterPro" id="IPR020846">
    <property type="entry name" value="MFS_dom"/>
</dbReference>
<feature type="transmembrane region" description="Helical" evidence="7">
    <location>
        <begin position="338"/>
        <end position="356"/>
    </location>
</feature>
<comment type="caution">
    <text evidence="9">The sequence shown here is derived from an EMBL/GenBank/DDBJ whole genome shotgun (WGS) entry which is preliminary data.</text>
</comment>
<dbReference type="InterPro" id="IPR051337">
    <property type="entry name" value="OPA_Antiporter"/>
</dbReference>
<dbReference type="PROSITE" id="PS50850">
    <property type="entry name" value="MFS"/>
    <property type="match status" value="1"/>
</dbReference>
<keyword evidence="4 7" id="KW-1133">Transmembrane helix</keyword>
<dbReference type="GO" id="GO:0035435">
    <property type="term" value="P:phosphate ion transmembrane transport"/>
    <property type="evidence" value="ECO:0007669"/>
    <property type="project" value="TreeGrafter"/>
</dbReference>
<proteinExistence type="inferred from homology"/>
<evidence type="ECO:0000313" key="9">
    <source>
        <dbReference type="EMBL" id="ERK62449.1"/>
    </source>
</evidence>
<dbReference type="RefSeq" id="WP_021796278.1">
    <property type="nucleotide sequence ID" value="NZ_ACVN02000029.1"/>
</dbReference>
<dbReference type="OrthoDB" id="8596007at2"/>
<gene>
    <name evidence="9" type="ORF">HMPREF0682_0543</name>
</gene>
<dbReference type="AlphaFoldDB" id="U2R1U3"/>
<dbReference type="PANTHER" id="PTHR43826:SF6">
    <property type="entry name" value="GLYCEROL-3-PHOSPHATE TRANSPORTER"/>
    <property type="match status" value="1"/>
</dbReference>
<evidence type="ECO:0000256" key="7">
    <source>
        <dbReference type="SAM" id="Phobius"/>
    </source>
</evidence>
<dbReference type="GO" id="GO:0005886">
    <property type="term" value="C:plasma membrane"/>
    <property type="evidence" value="ECO:0007669"/>
    <property type="project" value="UniProtKB-SubCell"/>
</dbReference>
<keyword evidence="10" id="KW-1185">Reference proteome</keyword>
<dbReference type="InterPro" id="IPR021159">
    <property type="entry name" value="Sugar-P_transporter_CS"/>
</dbReference>
<feature type="transmembrane region" description="Helical" evidence="7">
    <location>
        <begin position="306"/>
        <end position="326"/>
    </location>
</feature>
<feature type="region of interest" description="Disordered" evidence="6">
    <location>
        <begin position="1"/>
        <end position="28"/>
    </location>
</feature>
<dbReference type="CDD" id="cd17345">
    <property type="entry name" value="MFS_GlpT"/>
    <property type="match status" value="1"/>
</dbReference>
<dbReference type="Gene3D" id="1.20.1250.20">
    <property type="entry name" value="MFS general substrate transporter like domains"/>
    <property type="match status" value="2"/>
</dbReference>
<evidence type="ECO:0000259" key="8">
    <source>
        <dbReference type="PROSITE" id="PS50850"/>
    </source>
</evidence>
<accession>U2R1U3</accession>
<feature type="domain" description="Major facilitator superfamily (MFS) profile" evidence="8">
    <location>
        <begin position="37"/>
        <end position="454"/>
    </location>
</feature>
<evidence type="ECO:0000256" key="2">
    <source>
        <dbReference type="ARBA" id="ARBA00009598"/>
    </source>
</evidence>
<evidence type="ECO:0000256" key="4">
    <source>
        <dbReference type="ARBA" id="ARBA00022989"/>
    </source>
</evidence>
<dbReference type="Pfam" id="PF07690">
    <property type="entry name" value="MFS_1"/>
    <property type="match status" value="1"/>
</dbReference>
<dbReference type="InterPro" id="IPR036259">
    <property type="entry name" value="MFS_trans_sf"/>
</dbReference>
<keyword evidence="3 7" id="KW-0812">Transmembrane</keyword>
<evidence type="ECO:0000313" key="10">
    <source>
        <dbReference type="Proteomes" id="UP000017052"/>
    </source>
</evidence>
<feature type="transmembrane region" description="Helical" evidence="7">
    <location>
        <begin position="362"/>
        <end position="388"/>
    </location>
</feature>
<feature type="transmembrane region" description="Helical" evidence="7">
    <location>
        <begin position="429"/>
        <end position="449"/>
    </location>
</feature>
<protein>
    <submittedName>
        <fullName evidence="9">Glycerol-3-phosphate transporter</fullName>
    </submittedName>
</protein>
<feature type="transmembrane region" description="Helical" evidence="7">
    <location>
        <begin position="75"/>
        <end position="94"/>
    </location>
</feature>